<gene>
    <name evidence="1" type="ORF">ERS852397_01679</name>
</gene>
<name>A0A174DQW2_9BACE</name>
<protein>
    <submittedName>
        <fullName evidence="1">Uncharacterized protein</fullName>
    </submittedName>
</protein>
<dbReference type="Proteomes" id="UP000095517">
    <property type="component" value="Unassembled WGS sequence"/>
</dbReference>
<dbReference type="EMBL" id="CYZH01000007">
    <property type="protein sequence ID" value="CUO26485.1"/>
    <property type="molecule type" value="Genomic_DNA"/>
</dbReference>
<reference evidence="1 2" key="1">
    <citation type="submission" date="2015-09" db="EMBL/GenBank/DDBJ databases">
        <authorList>
            <consortium name="Pathogen Informatics"/>
        </authorList>
    </citation>
    <scope>NUCLEOTIDE SEQUENCE [LARGE SCALE GENOMIC DNA]</scope>
    <source>
        <strain evidence="1 2">2789STDY5608840</strain>
    </source>
</reference>
<proteinExistence type="predicted"/>
<organism evidence="1 2">
    <name type="scientific">Bacteroides finegoldii</name>
    <dbReference type="NCBI Taxonomy" id="338188"/>
    <lineage>
        <taxon>Bacteria</taxon>
        <taxon>Pseudomonadati</taxon>
        <taxon>Bacteroidota</taxon>
        <taxon>Bacteroidia</taxon>
        <taxon>Bacteroidales</taxon>
        <taxon>Bacteroidaceae</taxon>
        <taxon>Bacteroides</taxon>
    </lineage>
</organism>
<evidence type="ECO:0000313" key="2">
    <source>
        <dbReference type="Proteomes" id="UP000095517"/>
    </source>
</evidence>
<accession>A0A174DQW2</accession>
<sequence length="46" mass="5070">MRCCNRLIACGYSNEQMKTMKENMVCMGLGGYFSFASVNTNSSPPP</sequence>
<dbReference type="AlphaFoldDB" id="A0A174DQW2"/>
<evidence type="ECO:0000313" key="1">
    <source>
        <dbReference type="EMBL" id="CUO26485.1"/>
    </source>
</evidence>